<keyword evidence="2" id="KW-1185">Reference proteome</keyword>
<gene>
    <name evidence="1" type="ORF">CYCCA115_LOCUS11677</name>
</gene>
<accession>A0AAD2JH03</accession>
<dbReference type="Proteomes" id="UP001295423">
    <property type="component" value="Unassembled WGS sequence"/>
</dbReference>
<evidence type="ECO:0000313" key="2">
    <source>
        <dbReference type="Proteomes" id="UP001295423"/>
    </source>
</evidence>
<dbReference type="SUPFAM" id="SSF52058">
    <property type="entry name" value="L domain-like"/>
    <property type="match status" value="1"/>
</dbReference>
<comment type="caution">
    <text evidence="1">The sequence shown here is derived from an EMBL/GenBank/DDBJ whole genome shotgun (WGS) entry which is preliminary data.</text>
</comment>
<proteinExistence type="predicted"/>
<reference evidence="1" key="1">
    <citation type="submission" date="2023-08" db="EMBL/GenBank/DDBJ databases">
        <authorList>
            <person name="Audoor S."/>
            <person name="Bilcke G."/>
        </authorList>
    </citation>
    <scope>NUCLEOTIDE SEQUENCE</scope>
</reference>
<dbReference type="InterPro" id="IPR026906">
    <property type="entry name" value="LRR_5"/>
</dbReference>
<dbReference type="InterPro" id="IPR053139">
    <property type="entry name" value="Surface_bspA-like"/>
</dbReference>
<organism evidence="1 2">
    <name type="scientific">Cylindrotheca closterium</name>
    <dbReference type="NCBI Taxonomy" id="2856"/>
    <lineage>
        <taxon>Eukaryota</taxon>
        <taxon>Sar</taxon>
        <taxon>Stramenopiles</taxon>
        <taxon>Ochrophyta</taxon>
        <taxon>Bacillariophyta</taxon>
        <taxon>Bacillariophyceae</taxon>
        <taxon>Bacillariophycidae</taxon>
        <taxon>Bacillariales</taxon>
        <taxon>Bacillariaceae</taxon>
        <taxon>Cylindrotheca</taxon>
    </lineage>
</organism>
<dbReference type="Pfam" id="PF13306">
    <property type="entry name" value="LRR_5"/>
    <property type="match status" value="2"/>
</dbReference>
<dbReference type="EMBL" id="CAKOGP040001747">
    <property type="protein sequence ID" value="CAJ1948559.1"/>
    <property type="molecule type" value="Genomic_DNA"/>
</dbReference>
<dbReference type="PANTHER" id="PTHR45661:SF3">
    <property type="entry name" value="IG-LIKE DOMAIN-CONTAINING PROTEIN"/>
    <property type="match status" value="1"/>
</dbReference>
<evidence type="ECO:0000313" key="1">
    <source>
        <dbReference type="EMBL" id="CAJ1948559.1"/>
    </source>
</evidence>
<sequence length="464" mass="52477">MEVTEYQFQGIEGETVPNFVLKLIVNPGIRELPRYLCANQFDLQEVSLPEGLIKIGHGAFDFCCYLTEIKICSTIESIGEAAFVHCKRLAKVEFEYSSSSPHQIKAIGKFAFSCCVLLQRVKIPSSLKVIGNDAFHACKILIEADLSTTSIAEIPHDVFLDCRSLQTVSLPKSLELIGQNVFHKCTSLVTVMVPVESHAIELEGNSIGLCNALANIVLPKWSIANKEYFDKCTLLQDRFGKEADDIGACLTHRFDNFPLHRICYYYNSSAAALELCDCIQKTKEEEESPLVDRFGMTPFHVLCSTIGPSQDLLQVLLDKLPHYVLGWRDANDNMAMNYLVNNWTDENKILLQKVLQSWIFSRLEHWCSESGRRRMIPLVNAVLAEDDKERRITAFVEACSVFAQYEGMEATSILEMTLWKGKVNHEWSNDGSNRRALEREESRFVCGSSIVMPSVMMFLTTARR</sequence>
<dbReference type="InterPro" id="IPR032675">
    <property type="entry name" value="LRR_dom_sf"/>
</dbReference>
<dbReference type="Gene3D" id="3.80.10.10">
    <property type="entry name" value="Ribonuclease Inhibitor"/>
    <property type="match status" value="2"/>
</dbReference>
<protein>
    <submittedName>
        <fullName evidence="1">Uncharacterized protein</fullName>
    </submittedName>
</protein>
<name>A0AAD2JH03_9STRA</name>
<dbReference type="AlphaFoldDB" id="A0AAD2JH03"/>
<dbReference type="PANTHER" id="PTHR45661">
    <property type="entry name" value="SURFACE ANTIGEN"/>
    <property type="match status" value="1"/>
</dbReference>